<dbReference type="RefSeq" id="WP_012201496.1">
    <property type="nucleotide sequence ID" value="NC_010001.1"/>
</dbReference>
<dbReference type="PANTHER" id="PTHR30250:SF11">
    <property type="entry name" value="O-ANTIGEN TRANSPORTER-RELATED"/>
    <property type="match status" value="1"/>
</dbReference>
<feature type="transmembrane region" description="Helical" evidence="6">
    <location>
        <begin position="358"/>
        <end position="375"/>
    </location>
</feature>
<organism evidence="7 8">
    <name type="scientific">Lachnoclostridium phytofermentans (strain ATCC 700394 / DSM 18823 / ISDg)</name>
    <name type="common">Clostridium phytofermentans</name>
    <dbReference type="NCBI Taxonomy" id="357809"/>
    <lineage>
        <taxon>Bacteria</taxon>
        <taxon>Bacillati</taxon>
        <taxon>Bacillota</taxon>
        <taxon>Clostridia</taxon>
        <taxon>Lachnospirales</taxon>
        <taxon>Lachnospiraceae</taxon>
    </lineage>
</organism>
<feature type="transmembrane region" description="Helical" evidence="6">
    <location>
        <begin position="323"/>
        <end position="346"/>
    </location>
</feature>
<feature type="transmembrane region" description="Helical" evidence="6">
    <location>
        <begin position="198"/>
        <end position="221"/>
    </location>
</feature>
<evidence type="ECO:0000313" key="8">
    <source>
        <dbReference type="Proteomes" id="UP000000370"/>
    </source>
</evidence>
<feature type="transmembrane region" description="Helical" evidence="6">
    <location>
        <begin position="387"/>
        <end position="406"/>
    </location>
</feature>
<feature type="transmembrane region" description="Helical" evidence="6">
    <location>
        <begin position="169"/>
        <end position="186"/>
    </location>
</feature>
<accession>A9KI01</accession>
<evidence type="ECO:0000256" key="5">
    <source>
        <dbReference type="ARBA" id="ARBA00023136"/>
    </source>
</evidence>
<keyword evidence="8" id="KW-1185">Reference proteome</keyword>
<dbReference type="STRING" id="357809.Cphy_3499"/>
<evidence type="ECO:0000256" key="2">
    <source>
        <dbReference type="ARBA" id="ARBA00022475"/>
    </source>
</evidence>
<dbReference type="eggNOG" id="COG2244">
    <property type="taxonomic scope" value="Bacteria"/>
</dbReference>
<sequence length="451" mass="51133">MQIDKIKGLYLKNTELIHNIIGTFLVKGSSLFISLLTIPAYMKYFSDQKVLGVWFTILSILQWVLMFDLGVGNGLRNKLVPAIVNKDKEEIKKYISSSYIIIGVISFFVLITGTILILIFNWNNLLNVSTLVVPSNVLKTVILIVFIGIILQFILNLILSILYAMQKTALSNMILLISSLLILAYVSFFKTGDTQTDLILLAIINIISINIPLLIATIAIFSTKLKEEKPSIKYYDKNFAYSILKLGGNFFGIQLALLFINSTNELLIMRLYGPIFVVDYQIYYKLFYLAVTLFSLITNPLWSAITKAYADRSHDWIINVNKILKIIVLIITIGNLFLLIISQNIINLWINNNFKINYIYGFFFVLYASITIYNTASSCIANGIGQLKCQVICNALAAVIKIPAVILASYFIKSWICIIIINALILLPYGFIQQKFFKKYLVYTVDKKEGI</sequence>
<dbReference type="GO" id="GO:0005886">
    <property type="term" value="C:plasma membrane"/>
    <property type="evidence" value="ECO:0007669"/>
    <property type="project" value="UniProtKB-SubCell"/>
</dbReference>
<dbReference type="AlphaFoldDB" id="A9KI01"/>
<keyword evidence="3 6" id="KW-0812">Transmembrane</keyword>
<keyword evidence="2" id="KW-1003">Cell membrane</keyword>
<dbReference type="InterPro" id="IPR050833">
    <property type="entry name" value="Poly_Biosynth_Transport"/>
</dbReference>
<reference evidence="8" key="1">
    <citation type="submission" date="2007-11" db="EMBL/GenBank/DDBJ databases">
        <title>Complete genome sequence of Clostridium phytofermentans ISDg.</title>
        <authorList>
            <person name="Leschine S.B."/>
            <person name="Warnick T.A."/>
            <person name="Blanchard J.L."/>
            <person name="Schnell D.J."/>
            <person name="Petit E.L."/>
            <person name="LaTouf W.G."/>
            <person name="Copeland A."/>
            <person name="Lucas S."/>
            <person name="Lapidus A."/>
            <person name="Barry K."/>
            <person name="Glavina del Rio T."/>
            <person name="Dalin E."/>
            <person name="Tice H."/>
            <person name="Pitluck S."/>
            <person name="Kiss H."/>
            <person name="Brettin T."/>
            <person name="Bruce D."/>
            <person name="Detter J.C."/>
            <person name="Han C."/>
            <person name="Kuske C."/>
            <person name="Schmutz J."/>
            <person name="Larimer F."/>
            <person name="Land M."/>
            <person name="Hauser L."/>
            <person name="Kyrpides N."/>
            <person name="Kim E.A."/>
            <person name="Richardson P."/>
        </authorList>
    </citation>
    <scope>NUCLEOTIDE SEQUENCE [LARGE SCALE GENOMIC DNA]</scope>
    <source>
        <strain evidence="8">ATCC 700394 / DSM 18823 / ISDg</strain>
    </source>
</reference>
<feature type="transmembrane region" description="Helical" evidence="6">
    <location>
        <begin position="96"/>
        <end position="120"/>
    </location>
</feature>
<evidence type="ECO:0000256" key="4">
    <source>
        <dbReference type="ARBA" id="ARBA00022989"/>
    </source>
</evidence>
<feature type="transmembrane region" description="Helical" evidence="6">
    <location>
        <begin position="282"/>
        <end position="302"/>
    </location>
</feature>
<feature type="transmembrane region" description="Helical" evidence="6">
    <location>
        <begin position="20"/>
        <end position="41"/>
    </location>
</feature>
<feature type="transmembrane region" description="Helical" evidence="6">
    <location>
        <begin position="53"/>
        <end position="75"/>
    </location>
</feature>
<dbReference type="KEGG" id="cpy:Cphy_3499"/>
<protein>
    <submittedName>
        <fullName evidence="7">Polysaccharide biosynthesis protein</fullName>
    </submittedName>
</protein>
<dbReference type="Proteomes" id="UP000000370">
    <property type="component" value="Chromosome"/>
</dbReference>
<dbReference type="HOGENOM" id="CLU_044954_1_0_9"/>
<gene>
    <name evidence="7" type="ordered locus">Cphy_3499</name>
</gene>
<evidence type="ECO:0000256" key="3">
    <source>
        <dbReference type="ARBA" id="ARBA00022692"/>
    </source>
</evidence>
<feature type="transmembrane region" description="Helical" evidence="6">
    <location>
        <begin position="412"/>
        <end position="432"/>
    </location>
</feature>
<dbReference type="OrthoDB" id="512217at2"/>
<evidence type="ECO:0000313" key="7">
    <source>
        <dbReference type="EMBL" id="ABX43848.1"/>
    </source>
</evidence>
<comment type="subcellular location">
    <subcellularLocation>
        <location evidence="1">Cell membrane</location>
        <topology evidence="1">Multi-pass membrane protein</topology>
    </subcellularLocation>
</comment>
<proteinExistence type="predicted"/>
<dbReference type="PANTHER" id="PTHR30250">
    <property type="entry name" value="PST FAMILY PREDICTED COLANIC ACID TRANSPORTER"/>
    <property type="match status" value="1"/>
</dbReference>
<evidence type="ECO:0000256" key="1">
    <source>
        <dbReference type="ARBA" id="ARBA00004651"/>
    </source>
</evidence>
<feature type="transmembrane region" description="Helical" evidence="6">
    <location>
        <begin position="242"/>
        <end position="262"/>
    </location>
</feature>
<feature type="transmembrane region" description="Helical" evidence="6">
    <location>
        <begin position="140"/>
        <end position="162"/>
    </location>
</feature>
<evidence type="ECO:0000256" key="6">
    <source>
        <dbReference type="SAM" id="Phobius"/>
    </source>
</evidence>
<keyword evidence="4 6" id="KW-1133">Transmembrane helix</keyword>
<dbReference type="EMBL" id="CP000885">
    <property type="protein sequence ID" value="ABX43848.1"/>
    <property type="molecule type" value="Genomic_DNA"/>
</dbReference>
<keyword evidence="5 6" id="KW-0472">Membrane</keyword>
<name>A9KI01_LACP7</name>